<gene>
    <name evidence="1" type="ORF">MILVUS5_LOCUS1841</name>
</gene>
<dbReference type="Proteomes" id="UP001177021">
    <property type="component" value="Unassembled WGS sequence"/>
</dbReference>
<evidence type="ECO:0000313" key="2">
    <source>
        <dbReference type="Proteomes" id="UP001177021"/>
    </source>
</evidence>
<dbReference type="EMBL" id="CASHSV030000001">
    <property type="protein sequence ID" value="CAJ2629963.1"/>
    <property type="molecule type" value="Genomic_DNA"/>
</dbReference>
<organism evidence="1 2">
    <name type="scientific">Trifolium pratense</name>
    <name type="common">Red clover</name>
    <dbReference type="NCBI Taxonomy" id="57577"/>
    <lineage>
        <taxon>Eukaryota</taxon>
        <taxon>Viridiplantae</taxon>
        <taxon>Streptophyta</taxon>
        <taxon>Embryophyta</taxon>
        <taxon>Tracheophyta</taxon>
        <taxon>Spermatophyta</taxon>
        <taxon>Magnoliopsida</taxon>
        <taxon>eudicotyledons</taxon>
        <taxon>Gunneridae</taxon>
        <taxon>Pentapetalae</taxon>
        <taxon>rosids</taxon>
        <taxon>fabids</taxon>
        <taxon>Fabales</taxon>
        <taxon>Fabaceae</taxon>
        <taxon>Papilionoideae</taxon>
        <taxon>50 kb inversion clade</taxon>
        <taxon>NPAAA clade</taxon>
        <taxon>Hologalegina</taxon>
        <taxon>IRL clade</taxon>
        <taxon>Trifolieae</taxon>
        <taxon>Trifolium</taxon>
    </lineage>
</organism>
<comment type="caution">
    <text evidence="1">The sequence shown here is derived from an EMBL/GenBank/DDBJ whole genome shotgun (WGS) entry which is preliminary data.</text>
</comment>
<protein>
    <submittedName>
        <fullName evidence="1">Uncharacterized protein</fullName>
    </submittedName>
</protein>
<proteinExistence type="predicted"/>
<name>A0ACB0IDG8_TRIPR</name>
<sequence>MKIPRQNNKSSSRVVRYDPYALAFLKAIQVTFKDKKEKHNEIVKLVKDFKARGNSSTKRMKELLKGHTNLILLFNTFMPKEHRITLSSQLELPWDVLDIIIKKLDFDDLFQFAGVSKNWRAFHKIYWTNFLTSQKPLLFQFSMGGLKEFFSFISISEQKVYCFKMKCFGFHIMFSSGYFIMVDSDHSFLLINPFTRTKKVIPSKIESMFYLNSALLAFAKCSEEFVLVVLLCNFHLKVYQSRNRGWVTYSIIKNLGRVVDFVVLHNIIYVITEKANIGVLNLNSSNIRYLKLKSTPNVITSHLSLVNCDEQLLVVDFDFTSKTIMNVYKIDFSTMNYVKLESLGDIALFHVWDPLKSKCYALSNPNRWGYESNSIYALNHESTICSVSTLDDKKLQKCITLPAPRGTSFSMVDWCFRHLRYEVDYSLVK</sequence>
<evidence type="ECO:0000313" key="1">
    <source>
        <dbReference type="EMBL" id="CAJ2629963.1"/>
    </source>
</evidence>
<keyword evidence="2" id="KW-1185">Reference proteome</keyword>
<accession>A0ACB0IDG8</accession>
<reference evidence="1" key="1">
    <citation type="submission" date="2023-10" db="EMBL/GenBank/DDBJ databases">
        <authorList>
            <person name="Rodriguez Cubillos JULIANA M."/>
            <person name="De Vega J."/>
        </authorList>
    </citation>
    <scope>NUCLEOTIDE SEQUENCE</scope>
</reference>